<dbReference type="InterPro" id="IPR001314">
    <property type="entry name" value="Peptidase_S1A"/>
</dbReference>
<accession>A0A8S1BGK9</accession>
<feature type="domain" description="Peptidase S1" evidence="7">
    <location>
        <begin position="148"/>
        <end position="393"/>
    </location>
</feature>
<dbReference type="InterPro" id="IPR018114">
    <property type="entry name" value="TRYPSIN_HIS"/>
</dbReference>
<evidence type="ECO:0000259" key="7">
    <source>
        <dbReference type="PROSITE" id="PS50240"/>
    </source>
</evidence>
<dbReference type="Gene3D" id="2.40.10.10">
    <property type="entry name" value="Trypsin-like serine proteases"/>
    <property type="match status" value="1"/>
</dbReference>
<evidence type="ECO:0000256" key="4">
    <source>
        <dbReference type="ARBA" id="ARBA00024195"/>
    </source>
</evidence>
<dbReference type="EMBL" id="CADEBC010000603">
    <property type="protein sequence ID" value="CAB3259112.1"/>
    <property type="molecule type" value="Genomic_DNA"/>
</dbReference>
<dbReference type="Pfam" id="PF00089">
    <property type="entry name" value="Trypsin"/>
    <property type="match status" value="1"/>
</dbReference>
<reference evidence="8 9" key="1">
    <citation type="submission" date="2020-04" db="EMBL/GenBank/DDBJ databases">
        <authorList>
            <person name="Wallbank WR R."/>
            <person name="Pardo Diaz C."/>
            <person name="Kozak K."/>
            <person name="Martin S."/>
            <person name="Jiggins C."/>
            <person name="Moest M."/>
            <person name="Warren A I."/>
            <person name="Byers J.R.P. K."/>
            <person name="Montejo-Kovacevich G."/>
            <person name="Yen C E."/>
        </authorList>
    </citation>
    <scope>NUCLEOTIDE SEQUENCE [LARGE SCALE GENOMIC DNA]</scope>
</reference>
<keyword evidence="5" id="KW-0645">Protease</keyword>
<dbReference type="PROSITE" id="PS00135">
    <property type="entry name" value="TRYPSIN_SER"/>
    <property type="match status" value="1"/>
</dbReference>
<evidence type="ECO:0000256" key="5">
    <source>
        <dbReference type="RuleBase" id="RU363034"/>
    </source>
</evidence>
<dbReference type="GO" id="GO:0006508">
    <property type="term" value="P:proteolysis"/>
    <property type="evidence" value="ECO:0007669"/>
    <property type="project" value="UniProtKB-KW"/>
</dbReference>
<dbReference type="PANTHER" id="PTHR24260">
    <property type="match status" value="1"/>
</dbReference>
<protein>
    <recommendedName>
        <fullName evidence="7">Peptidase S1 domain-containing protein</fullName>
    </recommendedName>
</protein>
<dbReference type="InterPro" id="IPR033116">
    <property type="entry name" value="TRYPSIN_SER"/>
</dbReference>
<dbReference type="InterPro" id="IPR022700">
    <property type="entry name" value="CLIP"/>
</dbReference>
<evidence type="ECO:0000256" key="3">
    <source>
        <dbReference type="ARBA" id="ARBA00023180"/>
    </source>
</evidence>
<dbReference type="PROSITE" id="PS50240">
    <property type="entry name" value="TRYPSIN_DOM"/>
    <property type="match status" value="1"/>
</dbReference>
<feature type="signal peptide" evidence="6">
    <location>
        <begin position="1"/>
        <end position="16"/>
    </location>
</feature>
<comment type="caution">
    <text evidence="8">The sequence shown here is derived from an EMBL/GenBank/DDBJ whole genome shotgun (WGS) entry which is preliminary data.</text>
</comment>
<sequence length="394" mass="43850">MLYHSVFLISLTFVSCQYINLDEGSQCSWRGVQGSCVKAHRCLSAVKDIESKLLPPVCSFDGNTPIICCTDCQLVPDTRLLLFNPHLGILTKSGTSKAKDKCLEFVHQLDYPCKKYRQIKKYAKNLDPVKGCTNFEEIKPKYPSGGGASGGVDAKRGQYPHMALLGYGDSVQTADWVCGGTVISERFILTAGHCLFSSRLGPVKYIALGILKRSDPEELWQGYNVQTIFRHPEYKPPSKYHDIALLETDRIITFNSEVRPACLHVDDKPDSYAFATGWGALGHKQGLADVLQSVMLSRFEKEECSTHYPPHRLLVKGFDNLTQMCYGDRMDKSIPTDTCEGDSGGPLQSLQHEDCVFTILGVTSYGRQCGLSGGTGMYTRVRSYVSWIEDIVWP</sequence>
<dbReference type="OrthoDB" id="6339452at2759"/>
<evidence type="ECO:0000256" key="2">
    <source>
        <dbReference type="ARBA" id="ARBA00023157"/>
    </source>
</evidence>
<dbReference type="PROSITE" id="PS00134">
    <property type="entry name" value="TRYPSIN_HIS"/>
    <property type="match status" value="1"/>
</dbReference>
<proteinExistence type="inferred from homology"/>
<name>A0A8S1BGK9_ARCPL</name>
<organism evidence="8 9">
    <name type="scientific">Arctia plantaginis</name>
    <name type="common">Wood tiger moth</name>
    <name type="synonym">Phalaena plantaginis</name>
    <dbReference type="NCBI Taxonomy" id="874455"/>
    <lineage>
        <taxon>Eukaryota</taxon>
        <taxon>Metazoa</taxon>
        <taxon>Ecdysozoa</taxon>
        <taxon>Arthropoda</taxon>
        <taxon>Hexapoda</taxon>
        <taxon>Insecta</taxon>
        <taxon>Pterygota</taxon>
        <taxon>Neoptera</taxon>
        <taxon>Endopterygota</taxon>
        <taxon>Lepidoptera</taxon>
        <taxon>Glossata</taxon>
        <taxon>Ditrysia</taxon>
        <taxon>Noctuoidea</taxon>
        <taxon>Erebidae</taxon>
        <taxon>Arctiinae</taxon>
        <taxon>Arctia</taxon>
    </lineage>
</organism>
<dbReference type="CDD" id="cd00190">
    <property type="entry name" value="Tryp_SPc"/>
    <property type="match status" value="1"/>
</dbReference>
<keyword evidence="1 6" id="KW-0732">Signal</keyword>
<dbReference type="SMART" id="SM00020">
    <property type="entry name" value="Tryp_SPc"/>
    <property type="match status" value="1"/>
</dbReference>
<evidence type="ECO:0000313" key="9">
    <source>
        <dbReference type="Proteomes" id="UP000494106"/>
    </source>
</evidence>
<keyword evidence="3" id="KW-0325">Glycoprotein</keyword>
<dbReference type="GO" id="GO:0004252">
    <property type="term" value="F:serine-type endopeptidase activity"/>
    <property type="evidence" value="ECO:0007669"/>
    <property type="project" value="InterPro"/>
</dbReference>
<keyword evidence="5" id="KW-0378">Hydrolase</keyword>
<dbReference type="PRINTS" id="PR00722">
    <property type="entry name" value="CHYMOTRYPSIN"/>
</dbReference>
<dbReference type="InterPro" id="IPR043504">
    <property type="entry name" value="Peptidase_S1_PA_chymotrypsin"/>
</dbReference>
<keyword evidence="9" id="KW-1185">Reference proteome</keyword>
<dbReference type="Proteomes" id="UP000494106">
    <property type="component" value="Unassembled WGS sequence"/>
</dbReference>
<keyword evidence="5" id="KW-0720">Serine protease</keyword>
<dbReference type="InterPro" id="IPR051333">
    <property type="entry name" value="CLIP_Serine_Protease"/>
</dbReference>
<feature type="chain" id="PRO_5035858402" description="Peptidase S1 domain-containing protein" evidence="6">
    <location>
        <begin position="17"/>
        <end position="394"/>
    </location>
</feature>
<dbReference type="InterPro" id="IPR001254">
    <property type="entry name" value="Trypsin_dom"/>
</dbReference>
<gene>
    <name evidence="8" type="ORF">APLA_LOCUS16866</name>
</gene>
<dbReference type="PANTHER" id="PTHR24260:SF147">
    <property type="entry name" value="EG:BACR7A4.3 PROTEIN-RELATED"/>
    <property type="match status" value="1"/>
</dbReference>
<evidence type="ECO:0000313" key="8">
    <source>
        <dbReference type="EMBL" id="CAB3259112.1"/>
    </source>
</evidence>
<keyword evidence="2" id="KW-1015">Disulfide bond</keyword>
<dbReference type="InterPro" id="IPR009003">
    <property type="entry name" value="Peptidase_S1_PA"/>
</dbReference>
<evidence type="ECO:0000256" key="1">
    <source>
        <dbReference type="ARBA" id="ARBA00022729"/>
    </source>
</evidence>
<comment type="similarity">
    <text evidence="4">Belongs to the peptidase S1 family. CLIP subfamily.</text>
</comment>
<dbReference type="SMART" id="SM00680">
    <property type="entry name" value="CLIP"/>
    <property type="match status" value="1"/>
</dbReference>
<dbReference type="SUPFAM" id="SSF50494">
    <property type="entry name" value="Trypsin-like serine proteases"/>
    <property type="match status" value="1"/>
</dbReference>
<evidence type="ECO:0000256" key="6">
    <source>
        <dbReference type="SAM" id="SignalP"/>
    </source>
</evidence>
<dbReference type="AlphaFoldDB" id="A0A8S1BGK9"/>
<dbReference type="FunFam" id="2.40.10.10:FF:000028">
    <property type="entry name" value="Serine protease easter"/>
    <property type="match status" value="1"/>
</dbReference>